<gene>
    <name evidence="1" type="ORF">GCM10008986_27630</name>
</gene>
<protein>
    <submittedName>
        <fullName evidence="1">Uncharacterized protein</fullName>
    </submittedName>
</protein>
<name>A0ABP3LG57_9BACI</name>
<organism evidence="1 2">
    <name type="scientific">Salinibacillus aidingensis</name>
    <dbReference type="NCBI Taxonomy" id="237684"/>
    <lineage>
        <taxon>Bacteria</taxon>
        <taxon>Bacillati</taxon>
        <taxon>Bacillota</taxon>
        <taxon>Bacilli</taxon>
        <taxon>Bacillales</taxon>
        <taxon>Bacillaceae</taxon>
        <taxon>Salinibacillus</taxon>
    </lineage>
</organism>
<dbReference type="Proteomes" id="UP001500880">
    <property type="component" value="Unassembled WGS sequence"/>
</dbReference>
<accession>A0ABP3LG57</accession>
<sequence>MSHQSCPHCQRQENRIKQHEKYIAQLVEYVAKMNQRMTDLEKRHVKKV</sequence>
<evidence type="ECO:0000313" key="2">
    <source>
        <dbReference type="Proteomes" id="UP001500880"/>
    </source>
</evidence>
<keyword evidence="2" id="KW-1185">Reference proteome</keyword>
<evidence type="ECO:0000313" key="1">
    <source>
        <dbReference type="EMBL" id="GAA0498981.1"/>
    </source>
</evidence>
<dbReference type="EMBL" id="BAAADO010000006">
    <property type="protein sequence ID" value="GAA0498981.1"/>
    <property type="molecule type" value="Genomic_DNA"/>
</dbReference>
<comment type="caution">
    <text evidence="1">The sequence shown here is derived from an EMBL/GenBank/DDBJ whole genome shotgun (WGS) entry which is preliminary data.</text>
</comment>
<reference evidence="2" key="1">
    <citation type="journal article" date="2019" name="Int. J. Syst. Evol. Microbiol.">
        <title>The Global Catalogue of Microorganisms (GCM) 10K type strain sequencing project: providing services to taxonomists for standard genome sequencing and annotation.</title>
        <authorList>
            <consortium name="The Broad Institute Genomics Platform"/>
            <consortium name="The Broad Institute Genome Sequencing Center for Infectious Disease"/>
            <person name="Wu L."/>
            <person name="Ma J."/>
        </authorList>
    </citation>
    <scope>NUCLEOTIDE SEQUENCE [LARGE SCALE GENOMIC DNA]</scope>
    <source>
        <strain evidence="2">JCM 12389</strain>
    </source>
</reference>
<proteinExistence type="predicted"/>
<dbReference type="RefSeq" id="WP_343842262.1">
    <property type="nucleotide sequence ID" value="NZ_BAAADO010000006.1"/>
</dbReference>